<dbReference type="CDD" id="cd07153">
    <property type="entry name" value="Fur_like"/>
    <property type="match status" value="1"/>
</dbReference>
<evidence type="ECO:0000256" key="3">
    <source>
        <dbReference type="ARBA" id="ARBA00022833"/>
    </source>
</evidence>
<dbReference type="PANTHER" id="PTHR33202">
    <property type="entry name" value="ZINC UPTAKE REGULATION PROTEIN"/>
    <property type="match status" value="1"/>
</dbReference>
<keyword evidence="6" id="KW-0804">Transcription</keyword>
<dbReference type="GO" id="GO:1900376">
    <property type="term" value="P:regulation of secondary metabolite biosynthetic process"/>
    <property type="evidence" value="ECO:0007669"/>
    <property type="project" value="TreeGrafter"/>
</dbReference>
<evidence type="ECO:0008006" key="8">
    <source>
        <dbReference type="Google" id="ProtNLM"/>
    </source>
</evidence>
<accession>A0A381ZIF7</accession>
<name>A0A381ZIF7_9ZZZZ</name>
<evidence type="ECO:0000313" key="7">
    <source>
        <dbReference type="EMBL" id="SVA88612.1"/>
    </source>
</evidence>
<keyword evidence="3" id="KW-0862">Zinc</keyword>
<dbReference type="GO" id="GO:0003700">
    <property type="term" value="F:DNA-binding transcription factor activity"/>
    <property type="evidence" value="ECO:0007669"/>
    <property type="project" value="InterPro"/>
</dbReference>
<keyword evidence="2" id="KW-0678">Repressor</keyword>
<proteinExistence type="inferred from homology"/>
<dbReference type="InterPro" id="IPR036390">
    <property type="entry name" value="WH_DNA-bd_sf"/>
</dbReference>
<dbReference type="EMBL" id="UINC01021316">
    <property type="protein sequence ID" value="SVA88612.1"/>
    <property type="molecule type" value="Genomic_DNA"/>
</dbReference>
<dbReference type="GO" id="GO:0045892">
    <property type="term" value="P:negative regulation of DNA-templated transcription"/>
    <property type="evidence" value="ECO:0007669"/>
    <property type="project" value="TreeGrafter"/>
</dbReference>
<evidence type="ECO:0000256" key="2">
    <source>
        <dbReference type="ARBA" id="ARBA00022491"/>
    </source>
</evidence>
<dbReference type="GO" id="GO:0008270">
    <property type="term" value="F:zinc ion binding"/>
    <property type="evidence" value="ECO:0007669"/>
    <property type="project" value="TreeGrafter"/>
</dbReference>
<keyword evidence="4" id="KW-0805">Transcription regulation</keyword>
<organism evidence="7">
    <name type="scientific">marine metagenome</name>
    <dbReference type="NCBI Taxonomy" id="408172"/>
    <lineage>
        <taxon>unclassified sequences</taxon>
        <taxon>metagenomes</taxon>
        <taxon>ecological metagenomes</taxon>
    </lineage>
</organism>
<comment type="similarity">
    <text evidence="1">Belongs to the Fur family.</text>
</comment>
<keyword evidence="5" id="KW-0238">DNA-binding</keyword>
<dbReference type="InterPro" id="IPR043135">
    <property type="entry name" value="Fur_C"/>
</dbReference>
<dbReference type="AlphaFoldDB" id="A0A381ZIF7"/>
<dbReference type="SUPFAM" id="SSF46785">
    <property type="entry name" value="Winged helix' DNA-binding domain"/>
    <property type="match status" value="1"/>
</dbReference>
<reference evidence="7" key="1">
    <citation type="submission" date="2018-05" db="EMBL/GenBank/DDBJ databases">
        <authorList>
            <person name="Lanie J.A."/>
            <person name="Ng W.-L."/>
            <person name="Kazmierczak K.M."/>
            <person name="Andrzejewski T.M."/>
            <person name="Davidsen T.M."/>
            <person name="Wayne K.J."/>
            <person name="Tettelin H."/>
            <person name="Glass J.I."/>
            <person name="Rusch D."/>
            <person name="Podicherti R."/>
            <person name="Tsui H.-C.T."/>
            <person name="Winkler M.E."/>
        </authorList>
    </citation>
    <scope>NUCLEOTIDE SEQUENCE</scope>
</reference>
<gene>
    <name evidence="7" type="ORF">METZ01_LOCUS141466</name>
</gene>
<evidence type="ECO:0000256" key="6">
    <source>
        <dbReference type="ARBA" id="ARBA00023163"/>
    </source>
</evidence>
<dbReference type="PANTHER" id="PTHR33202:SF7">
    <property type="entry name" value="FERRIC UPTAKE REGULATION PROTEIN"/>
    <property type="match status" value="1"/>
</dbReference>
<dbReference type="GO" id="GO:0000976">
    <property type="term" value="F:transcription cis-regulatory region binding"/>
    <property type="evidence" value="ECO:0007669"/>
    <property type="project" value="TreeGrafter"/>
</dbReference>
<evidence type="ECO:0000256" key="4">
    <source>
        <dbReference type="ARBA" id="ARBA00023015"/>
    </source>
</evidence>
<evidence type="ECO:0000256" key="1">
    <source>
        <dbReference type="ARBA" id="ARBA00007957"/>
    </source>
</evidence>
<dbReference type="Pfam" id="PF01475">
    <property type="entry name" value="FUR"/>
    <property type="match status" value="1"/>
</dbReference>
<dbReference type="Gene3D" id="3.30.1490.190">
    <property type="match status" value="1"/>
</dbReference>
<protein>
    <recommendedName>
        <fullName evidence="8">Ferric uptake regulation protein</fullName>
    </recommendedName>
</protein>
<sequence length="125" mass="14483">MRYSFQREHILQILRNSTEHYSVEQVHKELLKEIPNVSLMTVYRNLTLLAKKGDIIPLHINNAVHYCGDVNPHYHLECLNCGEVSDFYNSELLTKNKLLDYNDFSPARNGILFRGICSDCKEAEA</sequence>
<dbReference type="InterPro" id="IPR002481">
    <property type="entry name" value="FUR"/>
</dbReference>
<dbReference type="InterPro" id="IPR036388">
    <property type="entry name" value="WH-like_DNA-bd_sf"/>
</dbReference>
<dbReference type="Gene3D" id="1.10.10.10">
    <property type="entry name" value="Winged helix-like DNA-binding domain superfamily/Winged helix DNA-binding domain"/>
    <property type="match status" value="1"/>
</dbReference>
<evidence type="ECO:0000256" key="5">
    <source>
        <dbReference type="ARBA" id="ARBA00023125"/>
    </source>
</evidence>